<dbReference type="Gene3D" id="3.40.50.300">
    <property type="entry name" value="P-loop containing nucleotide triphosphate hydrolases"/>
    <property type="match status" value="2"/>
</dbReference>
<dbReference type="CDD" id="cd18604">
    <property type="entry name" value="ABC_6TM_VMR1_D2_like"/>
    <property type="match status" value="1"/>
</dbReference>
<dbReference type="GO" id="GO:0016020">
    <property type="term" value="C:membrane"/>
    <property type="evidence" value="ECO:0007669"/>
    <property type="project" value="UniProtKB-SubCell"/>
</dbReference>
<dbReference type="PROSITE" id="PS00211">
    <property type="entry name" value="ABC_TRANSPORTER_1"/>
    <property type="match status" value="1"/>
</dbReference>
<dbReference type="InterPro" id="IPR036640">
    <property type="entry name" value="ABC1_TM_sf"/>
</dbReference>
<dbReference type="GO" id="GO:0005524">
    <property type="term" value="F:ATP binding"/>
    <property type="evidence" value="ECO:0007669"/>
    <property type="project" value="UniProtKB-KW"/>
</dbReference>
<evidence type="ECO:0000256" key="6">
    <source>
        <dbReference type="ARBA" id="ARBA00022840"/>
    </source>
</evidence>
<feature type="region of interest" description="Disordered" evidence="9">
    <location>
        <begin position="390"/>
        <end position="435"/>
    </location>
</feature>
<dbReference type="CDD" id="cd03244">
    <property type="entry name" value="ABCC_MRP_domain2"/>
    <property type="match status" value="1"/>
</dbReference>
<keyword evidence="6" id="KW-0067">ATP-binding</keyword>
<dbReference type="SUPFAM" id="SSF90123">
    <property type="entry name" value="ABC transporter transmembrane region"/>
    <property type="match status" value="2"/>
</dbReference>
<feature type="transmembrane region" description="Helical" evidence="10">
    <location>
        <begin position="1095"/>
        <end position="1119"/>
    </location>
</feature>
<dbReference type="SMART" id="SM00382">
    <property type="entry name" value="AAA"/>
    <property type="match status" value="2"/>
</dbReference>
<feature type="domain" description="ABC transmembrane type-1" evidence="12">
    <location>
        <begin position="263"/>
        <end position="628"/>
    </location>
</feature>
<dbReference type="InterPro" id="IPR027417">
    <property type="entry name" value="P-loop_NTPase"/>
</dbReference>
<feature type="domain" description="ABC transmembrane type-1" evidence="12">
    <location>
        <begin position="967"/>
        <end position="1243"/>
    </location>
</feature>
<evidence type="ECO:0000256" key="8">
    <source>
        <dbReference type="ARBA" id="ARBA00023136"/>
    </source>
</evidence>
<evidence type="ECO:0000313" key="13">
    <source>
        <dbReference type="EMBL" id="KAE9402019.1"/>
    </source>
</evidence>
<feature type="domain" description="ABC transporter" evidence="11">
    <location>
        <begin position="666"/>
        <end position="902"/>
    </location>
</feature>
<comment type="subcellular location">
    <subcellularLocation>
        <location evidence="1">Membrane</location>
        <topology evidence="1">Multi-pass membrane protein</topology>
    </subcellularLocation>
</comment>
<evidence type="ECO:0000256" key="9">
    <source>
        <dbReference type="SAM" id="MobiDB-lite"/>
    </source>
</evidence>
<feature type="transmembrane region" description="Helical" evidence="10">
    <location>
        <begin position="302"/>
        <end position="323"/>
    </location>
</feature>
<evidence type="ECO:0000256" key="2">
    <source>
        <dbReference type="ARBA" id="ARBA00022448"/>
    </source>
</evidence>
<evidence type="ECO:0000256" key="7">
    <source>
        <dbReference type="ARBA" id="ARBA00022989"/>
    </source>
</evidence>
<protein>
    <submittedName>
        <fullName evidence="13">P-loop containing nucleoside triphosphate hydrolase protein</fullName>
    </submittedName>
</protein>
<proteinExistence type="predicted"/>
<keyword evidence="13" id="KW-0378">Hydrolase</keyword>
<dbReference type="PANTHER" id="PTHR24223:SF356">
    <property type="entry name" value="ATP-BINDING CASSETTE TRANSPORTER ABC4"/>
    <property type="match status" value="1"/>
</dbReference>
<dbReference type="InterPro" id="IPR003439">
    <property type="entry name" value="ABC_transporter-like_ATP-bd"/>
</dbReference>
<sequence>MGSQLAFLLPQSPSALTDKGLESYVCDDNCRPVIFGHYVVRLVACFTLTAIGVLQLVKQEKESRLYYSTALHFRVLFPTFRFAQSEFVDLQIYSTILALGSVLANPRWSRISIRHLNTILFATLSVYTYRDIYPLGTYVLTPQDKLEGPLLWVKISLLAVAAVVIPLIVPRKYIPVDPKHPTSPSPEQTCSWLSRLVYSFMDPVIINAYKVPTLPHEDLPPLADYDHAEYLTKRSFRHLDPTIVIKRQHVFFALVRIFAQELIVMAILTVLMSLLSFVSPIGVRYLLRYLETEGVDAFFKPWVWILWLFVGPLLSGIVCESYFSISMRQAVQVEAILTEMVLEHALRMRLHADTAADKNTSDASALSSGAVTPAPDESLLLETDQQTLHSEAAPSEVDSSGSTLHASSSSQAATAAPVKDGGSTPTTDSIPETKIETKNLTGKLNNLITSDVENITNGADALRLVVVVPLQVTLCIVFLYNILGWSAFVGLAVIIALFPIPGLITKAIQKAQEKKMEKTDARVQMVTETMNVLRMVKAFGWESMMNDRIKDAREEELTYMRRIRYLDVATQTANFAIPILTMLATYAAYTIVMKEALTASKVFSSMIVFENFRSLMEEVMTYLRISVNSKVSLDRFTEFLYETELLDAFSPSDIVVPAITTANQDIGFRNATFSWSSHESTSNRNFLLKIDGELIFRRGAVNLILGNTGSGKTSILMALLSEMHFVPSGPDSWYNLPRDHGVAYAAQESWVQNATIKENIIFESDFDEERYKKVLHQCALERDLELFDAGDETEVGEKGLTLSGGQKARVTLARAIYSNAEIILLDDVLAALDVHTSKWVVEKCFKGDLIKDRTVLMVTHNITLTQSIAGFVVSIKDGRIISQGTTSNALSMLASAQVKTEEFLIEDVEIPETQPRDDAAEKQNKEGQGKIIVAEEVEVGNVSWPALGLFFKGLGGNHPVLFFLSFIAFTTLSELSEIVQTWYLGYWASQYELHRNDPSEVNALYTRMIALILLFMLLVTCIAFVIYLYGRIRMSRTIHKQLMASVLGTTFRWLDTTPTSRVITRCTRDMSNVDGAIPGIFHPLTRLTIDLLGQFFSIIYFTPAFFFPGVLLGIAVALFGSVYTKAQLPIKRIQSNSKAPVLAHFGSVIAGLVSVRAYGVQRSVVEESLKRINYYSGPSVLYWNLSRWLNLRLDLLGNLFSAALAAYLVYVSHREASTTGFSLNMSVLFSSYLLYFIRNFSFFQVSGMCLERIHAYVKIEQEPKPTKEGIPPAYWPSSGDLRVENLSARYSSDGPKVLQNISFHVKSGERIGVVGRTGSGKSSLMLSLLRCIYADGKVYYDGVETASLNLDELRTKITIIPQIPELLSGTVRRNLDPFDQYDDASLNDALRSAGLYSIQSEDDESARIGLDTDIASGGNNLSVGQRQILALARAILRGSKLLILDEATAAIDYKTDAVIQSSLRRELKGRDVTVITVAHRLQTIMDADKIMVLDAGNIVEYGSPNELLKKKSGHFSALVDESVDKEQLYRLAEGHSTM</sequence>
<feature type="transmembrane region" description="Helical" evidence="10">
    <location>
        <begin position="1195"/>
        <end position="1213"/>
    </location>
</feature>
<accession>A0A6A4HUA3</accession>
<feature type="transmembrane region" description="Helical" evidence="10">
    <location>
        <begin position="488"/>
        <end position="508"/>
    </location>
</feature>
<dbReference type="CDD" id="cd03250">
    <property type="entry name" value="ABCC_MRP_domain1"/>
    <property type="match status" value="1"/>
</dbReference>
<dbReference type="PANTHER" id="PTHR24223">
    <property type="entry name" value="ATP-BINDING CASSETTE SUB-FAMILY C"/>
    <property type="match status" value="1"/>
</dbReference>
<keyword evidence="4" id="KW-0677">Repeat</keyword>
<evidence type="ECO:0000256" key="4">
    <source>
        <dbReference type="ARBA" id="ARBA00022737"/>
    </source>
</evidence>
<dbReference type="SUPFAM" id="SSF52540">
    <property type="entry name" value="P-loop containing nucleoside triphosphate hydrolases"/>
    <property type="match status" value="2"/>
</dbReference>
<keyword evidence="5" id="KW-0547">Nucleotide-binding</keyword>
<evidence type="ECO:0000256" key="1">
    <source>
        <dbReference type="ARBA" id="ARBA00004141"/>
    </source>
</evidence>
<dbReference type="FunFam" id="1.20.1560.10:FF:000013">
    <property type="entry name" value="ABC transporter C family member 2"/>
    <property type="match status" value="1"/>
</dbReference>
<dbReference type="Pfam" id="PF00005">
    <property type="entry name" value="ABC_tran"/>
    <property type="match status" value="2"/>
</dbReference>
<dbReference type="PROSITE" id="PS50893">
    <property type="entry name" value="ABC_TRANSPORTER_2"/>
    <property type="match status" value="2"/>
</dbReference>
<dbReference type="Proteomes" id="UP000799118">
    <property type="component" value="Unassembled WGS sequence"/>
</dbReference>
<dbReference type="EMBL" id="ML769439">
    <property type="protein sequence ID" value="KAE9402019.1"/>
    <property type="molecule type" value="Genomic_DNA"/>
</dbReference>
<evidence type="ECO:0000313" key="14">
    <source>
        <dbReference type="Proteomes" id="UP000799118"/>
    </source>
</evidence>
<feature type="transmembrane region" description="Helical" evidence="10">
    <location>
        <begin position="149"/>
        <end position="169"/>
    </location>
</feature>
<dbReference type="GO" id="GO:0140359">
    <property type="term" value="F:ABC-type transporter activity"/>
    <property type="evidence" value="ECO:0007669"/>
    <property type="project" value="InterPro"/>
</dbReference>
<feature type="compositionally biased region" description="Low complexity" evidence="9">
    <location>
        <begin position="399"/>
        <end position="416"/>
    </location>
</feature>
<evidence type="ECO:0000259" key="12">
    <source>
        <dbReference type="PROSITE" id="PS50929"/>
    </source>
</evidence>
<keyword evidence="2" id="KW-0813">Transport</keyword>
<dbReference type="GO" id="GO:0016887">
    <property type="term" value="F:ATP hydrolysis activity"/>
    <property type="evidence" value="ECO:0007669"/>
    <property type="project" value="InterPro"/>
</dbReference>
<feature type="transmembrane region" description="Helical" evidence="10">
    <location>
        <begin position="461"/>
        <end position="482"/>
    </location>
</feature>
<dbReference type="Pfam" id="PF00664">
    <property type="entry name" value="ABC_membrane"/>
    <property type="match status" value="2"/>
</dbReference>
<feature type="transmembrane region" description="Helical" evidence="10">
    <location>
        <begin position="1219"/>
        <end position="1237"/>
    </location>
</feature>
<dbReference type="OrthoDB" id="6500128at2759"/>
<evidence type="ECO:0000256" key="10">
    <source>
        <dbReference type="SAM" id="Phobius"/>
    </source>
</evidence>
<dbReference type="InterPro" id="IPR003593">
    <property type="entry name" value="AAA+_ATPase"/>
</dbReference>
<evidence type="ECO:0000259" key="11">
    <source>
        <dbReference type="PROSITE" id="PS50893"/>
    </source>
</evidence>
<feature type="domain" description="ABC transporter" evidence="11">
    <location>
        <begin position="1281"/>
        <end position="1520"/>
    </location>
</feature>
<evidence type="ECO:0000256" key="5">
    <source>
        <dbReference type="ARBA" id="ARBA00022741"/>
    </source>
</evidence>
<feature type="transmembrane region" description="Helical" evidence="10">
    <location>
        <begin position="38"/>
        <end position="57"/>
    </location>
</feature>
<feature type="transmembrane region" description="Helical" evidence="10">
    <location>
        <begin position="262"/>
        <end position="282"/>
    </location>
</feature>
<gene>
    <name evidence="13" type="ORF">BT96DRAFT_956367</name>
</gene>
<dbReference type="InterPro" id="IPR011527">
    <property type="entry name" value="ABC1_TM_dom"/>
</dbReference>
<dbReference type="FunFam" id="3.40.50.300:FF:000838">
    <property type="entry name" value="ABC multidrug transporter (Eurofung)"/>
    <property type="match status" value="1"/>
</dbReference>
<reference evidence="13" key="1">
    <citation type="journal article" date="2019" name="Environ. Microbiol.">
        <title>Fungal ecological strategies reflected in gene transcription - a case study of two litter decomposers.</title>
        <authorList>
            <person name="Barbi F."/>
            <person name="Kohler A."/>
            <person name="Barry K."/>
            <person name="Baskaran P."/>
            <person name="Daum C."/>
            <person name="Fauchery L."/>
            <person name="Ihrmark K."/>
            <person name="Kuo A."/>
            <person name="LaButti K."/>
            <person name="Lipzen A."/>
            <person name="Morin E."/>
            <person name="Grigoriev I.V."/>
            <person name="Henrissat B."/>
            <person name="Lindahl B."/>
            <person name="Martin F."/>
        </authorList>
    </citation>
    <scope>NUCLEOTIDE SEQUENCE</scope>
    <source>
        <strain evidence="13">JB14</strain>
    </source>
</reference>
<organism evidence="13 14">
    <name type="scientific">Gymnopus androsaceus JB14</name>
    <dbReference type="NCBI Taxonomy" id="1447944"/>
    <lineage>
        <taxon>Eukaryota</taxon>
        <taxon>Fungi</taxon>
        <taxon>Dikarya</taxon>
        <taxon>Basidiomycota</taxon>
        <taxon>Agaricomycotina</taxon>
        <taxon>Agaricomycetes</taxon>
        <taxon>Agaricomycetidae</taxon>
        <taxon>Agaricales</taxon>
        <taxon>Marasmiineae</taxon>
        <taxon>Omphalotaceae</taxon>
        <taxon>Gymnopus</taxon>
    </lineage>
</organism>
<feature type="transmembrane region" description="Helical" evidence="10">
    <location>
        <begin position="1004"/>
        <end position="1030"/>
    </location>
</feature>
<dbReference type="InterPro" id="IPR050173">
    <property type="entry name" value="ABC_transporter_C-like"/>
</dbReference>
<keyword evidence="7 10" id="KW-1133">Transmembrane helix</keyword>
<evidence type="ECO:0000256" key="3">
    <source>
        <dbReference type="ARBA" id="ARBA00022692"/>
    </source>
</evidence>
<name>A0A6A4HUA3_9AGAR</name>
<dbReference type="Gene3D" id="1.20.1560.10">
    <property type="entry name" value="ABC transporter type 1, transmembrane domain"/>
    <property type="match status" value="3"/>
</dbReference>
<dbReference type="CDD" id="cd18596">
    <property type="entry name" value="ABC_6TM_VMR1_D1_like"/>
    <property type="match status" value="1"/>
</dbReference>
<keyword evidence="3 10" id="KW-0812">Transmembrane</keyword>
<keyword evidence="8 10" id="KW-0472">Membrane</keyword>
<dbReference type="InterPro" id="IPR017871">
    <property type="entry name" value="ABC_transporter-like_CS"/>
</dbReference>
<keyword evidence="14" id="KW-1185">Reference proteome</keyword>
<dbReference type="PROSITE" id="PS50929">
    <property type="entry name" value="ABC_TM1F"/>
    <property type="match status" value="2"/>
</dbReference>
<feature type="transmembrane region" description="Helical" evidence="10">
    <location>
        <begin position="111"/>
        <end position="129"/>
    </location>
</feature>